<dbReference type="Pfam" id="PF05721">
    <property type="entry name" value="PhyH"/>
    <property type="match status" value="1"/>
</dbReference>
<protein>
    <recommendedName>
        <fullName evidence="3">Phytanoyl-CoA dioxygenase</fullName>
    </recommendedName>
</protein>
<accession>A0A2S8B9Q7</accession>
<dbReference type="RefSeq" id="WP_105999139.1">
    <property type="nucleotide sequence ID" value="NZ_CM009578.1"/>
</dbReference>
<gene>
    <name evidence="1" type="ORF">CVO77_11275</name>
</gene>
<dbReference type="GO" id="GO:0005506">
    <property type="term" value="F:iron ion binding"/>
    <property type="evidence" value="ECO:0007669"/>
    <property type="project" value="UniProtKB-ARBA"/>
</dbReference>
<dbReference type="PANTHER" id="PTHR20883">
    <property type="entry name" value="PHYTANOYL-COA DIOXYGENASE DOMAIN CONTAINING 1"/>
    <property type="match status" value="1"/>
</dbReference>
<keyword evidence="2" id="KW-1185">Reference proteome</keyword>
<dbReference type="GO" id="GO:0016706">
    <property type="term" value="F:2-oxoglutarate-dependent dioxygenase activity"/>
    <property type="evidence" value="ECO:0007669"/>
    <property type="project" value="UniProtKB-ARBA"/>
</dbReference>
<reference evidence="2" key="1">
    <citation type="submission" date="2017-11" db="EMBL/GenBank/DDBJ databases">
        <title>The complete genome sequence of Sphingopyxis pomeranensis sp. nov. strain WS5A3p.</title>
        <authorList>
            <person name="Kaminski M.A."/>
        </authorList>
    </citation>
    <scope>NUCLEOTIDE SEQUENCE [LARGE SCALE GENOMIC DNA]</scope>
    <source>
        <strain evidence="2">WS5A3p</strain>
    </source>
</reference>
<organism evidence="1 2">
    <name type="scientific">Sphingopyxis lindanitolerans</name>
    <dbReference type="NCBI Taxonomy" id="2054227"/>
    <lineage>
        <taxon>Bacteria</taxon>
        <taxon>Pseudomonadati</taxon>
        <taxon>Pseudomonadota</taxon>
        <taxon>Alphaproteobacteria</taxon>
        <taxon>Sphingomonadales</taxon>
        <taxon>Sphingomonadaceae</taxon>
        <taxon>Sphingopyxis</taxon>
    </lineage>
</organism>
<dbReference type="Proteomes" id="UP000238954">
    <property type="component" value="Chromosome"/>
</dbReference>
<evidence type="ECO:0000313" key="2">
    <source>
        <dbReference type="Proteomes" id="UP000238954"/>
    </source>
</evidence>
<dbReference type="SUPFAM" id="SSF51197">
    <property type="entry name" value="Clavaminate synthase-like"/>
    <property type="match status" value="1"/>
</dbReference>
<comment type="caution">
    <text evidence="1">The sequence shown here is derived from an EMBL/GenBank/DDBJ whole genome shotgun (WGS) entry which is preliminary data.</text>
</comment>
<evidence type="ECO:0008006" key="3">
    <source>
        <dbReference type="Google" id="ProtNLM"/>
    </source>
</evidence>
<evidence type="ECO:0000313" key="1">
    <source>
        <dbReference type="EMBL" id="PQM28979.1"/>
    </source>
</evidence>
<dbReference type="AlphaFoldDB" id="A0A2S8B9Q7"/>
<name>A0A2S8B9Q7_9SPHN</name>
<dbReference type="PANTHER" id="PTHR20883:SF49">
    <property type="entry name" value="PHYTANOYL-COA DIOXYGENASE"/>
    <property type="match status" value="1"/>
</dbReference>
<dbReference type="EMBL" id="PHFW01000002">
    <property type="protein sequence ID" value="PQM28979.1"/>
    <property type="molecule type" value="Genomic_DNA"/>
</dbReference>
<dbReference type="InterPro" id="IPR008775">
    <property type="entry name" value="Phytyl_CoA_dOase-like"/>
</dbReference>
<sequence length="280" mass="30669">MTGDDLQDWRAAFAAHGVVRIPAAFSRAQVGAAQRLFDWSIANPGPYAGDVLAGAEGSFFQDHANPEALPHYRDFAMETGLAPLIAAVLGTRNLWLLYEQVWRKEGRATRRTPWHQDLPYVPMAGHHMATAWISLDPVAEAASLEFVRGSHQGPLYNPTTFSASDERAAMFADGIWPSLPEIEANRNDFPIVRWAVEPGDILLFHPAMLHGGAPTAAGQRRRTISLRVFGDDVTCCPRPDQGIAEVDRLAADEACGDPIRILAGKPEGFPFRHPAFAKIV</sequence>
<dbReference type="OrthoDB" id="2560571at2"/>
<dbReference type="Gene3D" id="2.60.120.620">
    <property type="entry name" value="q2cbj1_9rhob like domain"/>
    <property type="match status" value="1"/>
</dbReference>
<proteinExistence type="predicted"/>